<keyword evidence="2" id="KW-0812">Transmembrane</keyword>
<protein>
    <submittedName>
        <fullName evidence="3">MFS transporter</fullName>
    </submittedName>
</protein>
<feature type="transmembrane region" description="Helical" evidence="2">
    <location>
        <begin position="225"/>
        <end position="247"/>
    </location>
</feature>
<dbReference type="InterPro" id="IPR036259">
    <property type="entry name" value="MFS_trans_sf"/>
</dbReference>
<dbReference type="CDD" id="cd17332">
    <property type="entry name" value="MFS_MelB_like"/>
    <property type="match status" value="1"/>
</dbReference>
<name>A0ABQ8UWJ1_9EUKA</name>
<evidence type="ECO:0000256" key="2">
    <source>
        <dbReference type="SAM" id="Phobius"/>
    </source>
</evidence>
<feature type="transmembrane region" description="Helical" evidence="2">
    <location>
        <begin position="104"/>
        <end position="122"/>
    </location>
</feature>
<keyword evidence="2" id="KW-1133">Transmembrane helix</keyword>
<feature type="transmembrane region" description="Helical" evidence="2">
    <location>
        <begin position="57"/>
        <end position="83"/>
    </location>
</feature>
<evidence type="ECO:0000313" key="3">
    <source>
        <dbReference type="EMBL" id="KAJ4462831.1"/>
    </source>
</evidence>
<feature type="transmembrane region" description="Helical" evidence="2">
    <location>
        <begin position="192"/>
        <end position="219"/>
    </location>
</feature>
<keyword evidence="4" id="KW-1185">Reference proteome</keyword>
<gene>
    <name evidence="3" type="ORF">PAPYR_22</name>
</gene>
<feature type="transmembrane region" description="Helical" evidence="2">
    <location>
        <begin position="256"/>
        <end position="275"/>
    </location>
</feature>
<dbReference type="EMBL" id="JAPMOS010000001">
    <property type="protein sequence ID" value="KAJ4462831.1"/>
    <property type="molecule type" value="Genomic_DNA"/>
</dbReference>
<proteinExistence type="inferred from homology"/>
<feature type="transmembrane region" description="Helical" evidence="2">
    <location>
        <begin position="32"/>
        <end position="51"/>
    </location>
</feature>
<comment type="similarity">
    <text evidence="1">Belongs to the major facilitator superfamily.</text>
</comment>
<evidence type="ECO:0000313" key="4">
    <source>
        <dbReference type="Proteomes" id="UP001141327"/>
    </source>
</evidence>
<accession>A0ABQ8UWJ1</accession>
<evidence type="ECO:0000256" key="1">
    <source>
        <dbReference type="ARBA" id="ARBA00008335"/>
    </source>
</evidence>
<dbReference type="Pfam" id="PF13347">
    <property type="entry name" value="MFS_2"/>
    <property type="match status" value="1"/>
</dbReference>
<keyword evidence="2" id="KW-0472">Membrane</keyword>
<dbReference type="Proteomes" id="UP001141327">
    <property type="component" value="Unassembled WGS sequence"/>
</dbReference>
<dbReference type="PANTHER" id="PTHR11328">
    <property type="entry name" value="MAJOR FACILITATOR SUPERFAMILY DOMAIN-CONTAINING PROTEIN"/>
    <property type="match status" value="1"/>
</dbReference>
<feature type="transmembrane region" description="Helical" evidence="2">
    <location>
        <begin position="134"/>
        <end position="156"/>
    </location>
</feature>
<feature type="transmembrane region" description="Helical" evidence="2">
    <location>
        <begin position="281"/>
        <end position="302"/>
    </location>
</feature>
<dbReference type="SUPFAM" id="SSF103473">
    <property type="entry name" value="MFS general substrate transporter"/>
    <property type="match status" value="1"/>
</dbReference>
<dbReference type="InterPro" id="IPR039672">
    <property type="entry name" value="MFS_2"/>
</dbReference>
<comment type="caution">
    <text evidence="3">The sequence shown here is derived from an EMBL/GenBank/DDBJ whole genome shotgun (WGS) entry which is preliminary data.</text>
</comment>
<sequence>MLALQLTDAFFNPIIGWLSDATRSRWGKRRPWLFCGSLPFAVSFLLIWWAVPIQASWARFIYYLGCVIGTSIMSSCVVVPYSSLTSDLSHAASNDATLLTSSRMVGSMLSGTLSAFCFGQLLGAFPSNRLRESYLLAGGVMATVIALSPLVTCFGIREAPSNLTPLPPHGNPAAAERSTWKALKLLGSSPPFVILCALYTAGCLEIAILQANLLLYIHYSVRMDAYSVWTIGLVQLSAAVWCIIWYICSRWLGKRAVLFLGALILGGVEVGLYFARPGGLAVLFSLAATSGIGLSALQLAPLSMLSDVVDYGELRSGVRHEGLHYGLLAFFQKVSVAAGLAATSWTLGSVGFVPLHDAPAGTYPPQSPAVIQCLRIYVSWLPFGMTCCVALGALVYPLSRRRCKEIAEKLAQRQVNSPPPPSSAPCTA</sequence>
<feature type="transmembrane region" description="Helical" evidence="2">
    <location>
        <begin position="377"/>
        <end position="396"/>
    </location>
</feature>
<reference evidence="3" key="1">
    <citation type="journal article" date="2022" name="bioRxiv">
        <title>Genomics of Preaxostyla Flagellates Illuminates Evolutionary Transitions and the Path Towards Mitochondrial Loss.</title>
        <authorList>
            <person name="Novak L.V.F."/>
            <person name="Treitli S.C."/>
            <person name="Pyrih J."/>
            <person name="Halakuc P."/>
            <person name="Pipaliya S.V."/>
            <person name="Vacek V."/>
            <person name="Brzon O."/>
            <person name="Soukal P."/>
            <person name="Eme L."/>
            <person name="Dacks J.B."/>
            <person name="Karnkowska A."/>
            <person name="Elias M."/>
            <person name="Hampl V."/>
        </authorList>
    </citation>
    <scope>NUCLEOTIDE SEQUENCE</scope>
    <source>
        <strain evidence="3">RCP-MX</strain>
    </source>
</reference>
<dbReference type="PANTHER" id="PTHR11328:SF24">
    <property type="entry name" value="MAJOR FACILITATOR SUPERFAMILY (MFS) PROFILE DOMAIN-CONTAINING PROTEIN"/>
    <property type="match status" value="1"/>
</dbReference>
<dbReference type="Gene3D" id="1.20.1250.20">
    <property type="entry name" value="MFS general substrate transporter like domains"/>
    <property type="match status" value="1"/>
</dbReference>
<organism evidence="3 4">
    <name type="scientific">Paratrimastix pyriformis</name>
    <dbReference type="NCBI Taxonomy" id="342808"/>
    <lineage>
        <taxon>Eukaryota</taxon>
        <taxon>Metamonada</taxon>
        <taxon>Preaxostyla</taxon>
        <taxon>Paratrimastigidae</taxon>
        <taxon>Paratrimastix</taxon>
    </lineage>
</organism>